<dbReference type="Proteomes" id="UP001523262">
    <property type="component" value="Unassembled WGS sequence"/>
</dbReference>
<protein>
    <recommendedName>
        <fullName evidence="3">Threonine dehydratase</fullName>
    </recommendedName>
</protein>
<organism evidence="1 2">
    <name type="scientific">Neobacillus pocheonensis</name>
    <dbReference type="NCBI Taxonomy" id="363869"/>
    <lineage>
        <taxon>Bacteria</taxon>
        <taxon>Bacillati</taxon>
        <taxon>Bacillota</taxon>
        <taxon>Bacilli</taxon>
        <taxon>Bacillales</taxon>
        <taxon>Bacillaceae</taxon>
        <taxon>Neobacillus</taxon>
    </lineage>
</organism>
<reference evidence="1 2" key="1">
    <citation type="submission" date="2022-06" db="EMBL/GenBank/DDBJ databases">
        <authorList>
            <person name="Jeon C.O."/>
        </authorList>
    </citation>
    <scope>NUCLEOTIDE SEQUENCE [LARGE SCALE GENOMIC DNA]</scope>
    <source>
        <strain evidence="1 2">KCTC 13943</strain>
    </source>
</reference>
<keyword evidence="2" id="KW-1185">Reference proteome</keyword>
<accession>A0ABT0W7Y2</accession>
<dbReference type="EMBL" id="JAMQCR010000001">
    <property type="protein sequence ID" value="MCM2532443.1"/>
    <property type="molecule type" value="Genomic_DNA"/>
</dbReference>
<gene>
    <name evidence="1" type="ORF">NDK43_08645</name>
</gene>
<comment type="caution">
    <text evidence="1">The sequence shown here is derived from an EMBL/GenBank/DDBJ whole genome shotgun (WGS) entry which is preliminary data.</text>
</comment>
<evidence type="ECO:0000313" key="2">
    <source>
        <dbReference type="Proteomes" id="UP001523262"/>
    </source>
</evidence>
<sequence length="78" mass="9213">MEFFLKSKDNAYPCVVTIDEDNGRYTIRKSDSSGEVFNSPTELVGWILENWEADEFIDKEEFVTMLNEIKEYFPIIHK</sequence>
<evidence type="ECO:0000313" key="1">
    <source>
        <dbReference type="EMBL" id="MCM2532443.1"/>
    </source>
</evidence>
<evidence type="ECO:0008006" key="3">
    <source>
        <dbReference type="Google" id="ProtNLM"/>
    </source>
</evidence>
<name>A0ABT0W7Y2_9BACI</name>
<proteinExistence type="predicted"/>